<organism evidence="1 2">
    <name type="scientific">Histidinibacterium lentulum</name>
    <dbReference type="NCBI Taxonomy" id="2480588"/>
    <lineage>
        <taxon>Bacteria</taxon>
        <taxon>Pseudomonadati</taxon>
        <taxon>Pseudomonadota</taxon>
        <taxon>Alphaproteobacteria</taxon>
        <taxon>Rhodobacterales</taxon>
        <taxon>Paracoccaceae</taxon>
        <taxon>Histidinibacterium</taxon>
    </lineage>
</organism>
<proteinExistence type="predicted"/>
<evidence type="ECO:0000313" key="2">
    <source>
        <dbReference type="Proteomes" id="UP000268016"/>
    </source>
</evidence>
<protein>
    <submittedName>
        <fullName evidence="1">Uncharacterized protein</fullName>
    </submittedName>
</protein>
<gene>
    <name evidence="1" type="ORF">EAT49_03650</name>
</gene>
<dbReference type="EMBL" id="RDRB01000002">
    <property type="protein sequence ID" value="ROU03413.1"/>
    <property type="molecule type" value="Genomic_DNA"/>
</dbReference>
<name>A0A3N2R7N2_9RHOB</name>
<evidence type="ECO:0000313" key="1">
    <source>
        <dbReference type="EMBL" id="ROU03413.1"/>
    </source>
</evidence>
<sequence>MSEHDLSGTDADETGADGQGYIANELAKAMRKAFKHVSQDEEGNIPAEIRLMISDKAFMKRVALKTISKLEKQSDRVTVSLR</sequence>
<dbReference type="AlphaFoldDB" id="A0A3N2R7N2"/>
<comment type="caution">
    <text evidence="1">The sequence shown here is derived from an EMBL/GenBank/DDBJ whole genome shotgun (WGS) entry which is preliminary data.</text>
</comment>
<accession>A0A3N2R7N2</accession>
<dbReference type="RefSeq" id="WP_123640947.1">
    <property type="nucleotide sequence ID" value="NZ_ML119082.1"/>
</dbReference>
<reference evidence="1 2" key="1">
    <citation type="submission" date="2018-10" db="EMBL/GenBank/DDBJ databases">
        <title>Histidinibacterium lentulum gen. nov., sp. nov., a marine bacterium from the culture broth of Picochlorum sp. 122.</title>
        <authorList>
            <person name="Wang G."/>
        </authorList>
    </citation>
    <scope>NUCLEOTIDE SEQUENCE [LARGE SCALE GENOMIC DNA]</scope>
    <source>
        <strain evidence="1 2">B17</strain>
    </source>
</reference>
<dbReference type="Proteomes" id="UP000268016">
    <property type="component" value="Unassembled WGS sequence"/>
</dbReference>
<keyword evidence="2" id="KW-1185">Reference proteome</keyword>